<reference evidence="1" key="1">
    <citation type="submission" date="2021-03" db="EMBL/GenBank/DDBJ databases">
        <authorList>
            <person name="Kanchanasin P."/>
            <person name="Saeng-In P."/>
            <person name="Phongsopitanun W."/>
            <person name="Yuki M."/>
            <person name="Kudo T."/>
            <person name="Ohkuma M."/>
            <person name="Tanasupawat S."/>
        </authorList>
    </citation>
    <scope>NUCLEOTIDE SEQUENCE</scope>
    <source>
        <strain evidence="1">GKU 128</strain>
    </source>
</reference>
<keyword evidence="2" id="KW-1185">Reference proteome</keyword>
<dbReference type="EMBL" id="JAGEOJ010000021">
    <property type="protein sequence ID" value="MBO2453638.1"/>
    <property type="molecule type" value="Genomic_DNA"/>
</dbReference>
<accession>A0A939T7Z9</accession>
<dbReference type="RefSeq" id="WP_208261645.1">
    <property type="nucleotide sequence ID" value="NZ_JAGEOJ010000021.1"/>
</dbReference>
<dbReference type="Proteomes" id="UP000669179">
    <property type="component" value="Unassembled WGS sequence"/>
</dbReference>
<organism evidence="1 2">
    <name type="scientific">Actinomadura barringtoniae</name>
    <dbReference type="NCBI Taxonomy" id="1427535"/>
    <lineage>
        <taxon>Bacteria</taxon>
        <taxon>Bacillati</taxon>
        <taxon>Actinomycetota</taxon>
        <taxon>Actinomycetes</taxon>
        <taxon>Streptosporangiales</taxon>
        <taxon>Thermomonosporaceae</taxon>
        <taxon>Actinomadura</taxon>
    </lineage>
</organism>
<gene>
    <name evidence="1" type="ORF">J4573_41575</name>
</gene>
<proteinExistence type="predicted"/>
<evidence type="ECO:0000313" key="2">
    <source>
        <dbReference type="Proteomes" id="UP000669179"/>
    </source>
</evidence>
<name>A0A939T7Z9_9ACTN</name>
<evidence type="ECO:0000313" key="1">
    <source>
        <dbReference type="EMBL" id="MBO2453638.1"/>
    </source>
</evidence>
<sequence>MSDDERRAVANLVIFCDPHHDRVDKKANEKIFPVETLVRWKAQIEADPHEAVRRLREVSPEGLRKIVSEGLEQHDTLLVRAIDRLEESDRQAANLMRDLIDELTEAYSLQRRRLNPDLVEELSSASRRLYAMSGMIETFDNAVRRAERLQWDQ</sequence>
<dbReference type="AlphaFoldDB" id="A0A939T7Z9"/>
<comment type="caution">
    <text evidence="1">The sequence shown here is derived from an EMBL/GenBank/DDBJ whole genome shotgun (WGS) entry which is preliminary data.</text>
</comment>
<protein>
    <submittedName>
        <fullName evidence="1">Uncharacterized protein</fullName>
    </submittedName>
</protein>